<keyword evidence="2" id="KW-1185">Reference proteome</keyword>
<gene>
    <name evidence="1" type="ORF">PMG71_19255</name>
</gene>
<dbReference type="Proteomes" id="UP001235303">
    <property type="component" value="Unassembled WGS sequence"/>
</dbReference>
<accession>A0ABT7AXC9</accession>
<reference evidence="1 2" key="1">
    <citation type="submission" date="2023-01" db="EMBL/GenBank/DDBJ databases">
        <title>Novel diversity within Roseofilum (Cyanobacteria; Desertifilaceae) from marine benthic mats with descriptions of four novel species.</title>
        <authorList>
            <person name="Wang Y."/>
            <person name="Berthold D.E."/>
            <person name="Hu J."/>
            <person name="Lefler F.W."/>
            <person name="Laughinghouse H.D. IV."/>
        </authorList>
    </citation>
    <scope>NUCLEOTIDE SEQUENCE [LARGE SCALE GENOMIC DNA]</scope>
    <source>
        <strain evidence="1 2">BLCC-M154</strain>
    </source>
</reference>
<organism evidence="1 2">
    <name type="scientific">Roseofilum acuticapitatum BLCC-M154</name>
    <dbReference type="NCBI Taxonomy" id="3022444"/>
    <lineage>
        <taxon>Bacteria</taxon>
        <taxon>Bacillati</taxon>
        <taxon>Cyanobacteriota</taxon>
        <taxon>Cyanophyceae</taxon>
        <taxon>Desertifilales</taxon>
        <taxon>Desertifilaceae</taxon>
        <taxon>Roseofilum</taxon>
        <taxon>Roseofilum acuticapitatum</taxon>
    </lineage>
</organism>
<dbReference type="EMBL" id="JAQOSP010000117">
    <property type="protein sequence ID" value="MDJ1171572.1"/>
    <property type="molecule type" value="Genomic_DNA"/>
</dbReference>
<sequence>MTLNYYQAIAPLGVAIALSLTGCTSTHPTEATAPPITLPELAQIPDAPPVETIAVTTYQLDLFCETFVKKEIKVPEQNALQATIHQLIEEGTTADFAIAGYRLQPSPANNSLTIDFRLSPQSERQFVSLSTCERMALLGSLEQTLTESSQWNIQEVKFTDRGEPIGF</sequence>
<comment type="caution">
    <text evidence="1">The sequence shown here is derived from an EMBL/GenBank/DDBJ whole genome shotgun (WGS) entry which is preliminary data.</text>
</comment>
<evidence type="ECO:0000313" key="2">
    <source>
        <dbReference type="Proteomes" id="UP001235303"/>
    </source>
</evidence>
<dbReference type="RefSeq" id="WP_283755326.1">
    <property type="nucleotide sequence ID" value="NZ_JAQOSP010000117.1"/>
</dbReference>
<evidence type="ECO:0000313" key="1">
    <source>
        <dbReference type="EMBL" id="MDJ1171572.1"/>
    </source>
</evidence>
<name>A0ABT7AXC9_9CYAN</name>
<protein>
    <submittedName>
        <fullName evidence="1">GerMN domain-containing protein</fullName>
    </submittedName>
</protein>
<proteinExistence type="predicted"/>